<sequence length="237" mass="27054">MALANGEKFAEHSHNGNPHREDGRPVRTWEMSDRGFRTYLRGLKEDGVTFAASEWGLPLAALEDENSFSFTILRDPISRIVSNYTFDVQGGYTSWRNVNSWQAFEGGNWARDNYYVRTLVGRDWHEDMEETEALDMALRRLGNFDAVLILEDGQLERRVRELFGWEVSASVEKKARVGLLGRCLRAARALQQGRLDLAAIRLGSMSRISARELRVLAEINSLDVKLFEVAKRRYGSP</sequence>
<dbReference type="Proteomes" id="UP001139485">
    <property type="component" value="Unassembled WGS sequence"/>
</dbReference>
<comment type="caution">
    <text evidence="2">The sequence shown here is derived from an EMBL/GenBank/DDBJ whole genome shotgun (WGS) entry which is preliminary data.</text>
</comment>
<evidence type="ECO:0000313" key="3">
    <source>
        <dbReference type="Proteomes" id="UP001139485"/>
    </source>
</evidence>
<dbReference type="EMBL" id="JAMOIL010000023">
    <property type="protein sequence ID" value="MCM0621832.1"/>
    <property type="molecule type" value="Genomic_DNA"/>
</dbReference>
<name>A0A9X2IFZ6_9ACTN</name>
<reference evidence="2" key="1">
    <citation type="submission" date="2022-05" db="EMBL/GenBank/DDBJ databases">
        <authorList>
            <person name="Tuo L."/>
        </authorList>
    </citation>
    <scope>NUCLEOTIDE SEQUENCE</scope>
    <source>
        <strain evidence="2">BSK12Z-4</strain>
    </source>
</reference>
<dbReference type="InterPro" id="IPR027417">
    <property type="entry name" value="P-loop_NTPase"/>
</dbReference>
<evidence type="ECO:0000313" key="2">
    <source>
        <dbReference type="EMBL" id="MCM0621832.1"/>
    </source>
</evidence>
<accession>A0A9X2IFZ6</accession>
<evidence type="ECO:0000256" key="1">
    <source>
        <dbReference type="SAM" id="MobiDB-lite"/>
    </source>
</evidence>
<keyword evidence="3" id="KW-1185">Reference proteome</keyword>
<proteinExistence type="predicted"/>
<organism evidence="2 3">
    <name type="scientific">Nocardioides bruguierae</name>
    <dbReference type="NCBI Taxonomy" id="2945102"/>
    <lineage>
        <taxon>Bacteria</taxon>
        <taxon>Bacillati</taxon>
        <taxon>Actinomycetota</taxon>
        <taxon>Actinomycetes</taxon>
        <taxon>Propionibacteriales</taxon>
        <taxon>Nocardioidaceae</taxon>
        <taxon>Nocardioides</taxon>
    </lineage>
</organism>
<feature type="region of interest" description="Disordered" evidence="1">
    <location>
        <begin position="1"/>
        <end position="26"/>
    </location>
</feature>
<feature type="compositionally biased region" description="Basic and acidic residues" evidence="1">
    <location>
        <begin position="8"/>
        <end position="26"/>
    </location>
</feature>
<dbReference type="AlphaFoldDB" id="A0A9X2IFZ6"/>
<gene>
    <name evidence="2" type="ORF">M8330_16195</name>
</gene>
<protein>
    <submittedName>
        <fullName evidence="2">Sulfotransferase family protein</fullName>
    </submittedName>
</protein>
<dbReference type="Gene3D" id="3.40.50.300">
    <property type="entry name" value="P-loop containing nucleotide triphosphate hydrolases"/>
    <property type="match status" value="1"/>
</dbReference>